<comment type="caution">
    <text evidence="1">The sequence shown here is derived from an EMBL/GenBank/DDBJ whole genome shotgun (WGS) entry which is preliminary data.</text>
</comment>
<keyword evidence="2" id="KW-1185">Reference proteome</keyword>
<sequence>MSRAKDVLYDFAEIFLECRLSDFSKGRQGRYQVGSVNKGNTLKVVCDRLRYVNHTYWKLNGSMKVQQGRMCGTCVVEVLVEHGTMNTQAERKDIVNPLVSGVVMKAKLCSTIEIAFLVGQEVAGCIRVGSRKRSDLVGQHT</sequence>
<accession>A0ABQ7F5M3</accession>
<gene>
    <name evidence="1" type="ORF">DY000_02046943</name>
</gene>
<evidence type="ECO:0000313" key="2">
    <source>
        <dbReference type="Proteomes" id="UP000266723"/>
    </source>
</evidence>
<reference evidence="1 2" key="1">
    <citation type="journal article" date="2020" name="BMC Genomics">
        <title>Intraspecific diversification of the crop wild relative Brassica cretica Lam. using demographic model selection.</title>
        <authorList>
            <person name="Kioukis A."/>
            <person name="Michalopoulou V.A."/>
            <person name="Briers L."/>
            <person name="Pirintsos S."/>
            <person name="Studholme D.J."/>
            <person name="Pavlidis P."/>
            <person name="Sarris P.F."/>
        </authorList>
    </citation>
    <scope>NUCLEOTIDE SEQUENCE [LARGE SCALE GENOMIC DNA]</scope>
    <source>
        <strain evidence="2">cv. PFS-1207/04</strain>
    </source>
</reference>
<organism evidence="1 2">
    <name type="scientific">Brassica cretica</name>
    <name type="common">Mustard</name>
    <dbReference type="NCBI Taxonomy" id="69181"/>
    <lineage>
        <taxon>Eukaryota</taxon>
        <taxon>Viridiplantae</taxon>
        <taxon>Streptophyta</taxon>
        <taxon>Embryophyta</taxon>
        <taxon>Tracheophyta</taxon>
        <taxon>Spermatophyta</taxon>
        <taxon>Magnoliopsida</taxon>
        <taxon>eudicotyledons</taxon>
        <taxon>Gunneridae</taxon>
        <taxon>Pentapetalae</taxon>
        <taxon>rosids</taxon>
        <taxon>malvids</taxon>
        <taxon>Brassicales</taxon>
        <taxon>Brassicaceae</taxon>
        <taxon>Brassiceae</taxon>
        <taxon>Brassica</taxon>
    </lineage>
</organism>
<protein>
    <submittedName>
        <fullName evidence="1">Uncharacterized protein</fullName>
    </submittedName>
</protein>
<dbReference type="Proteomes" id="UP000266723">
    <property type="component" value="Unassembled WGS sequence"/>
</dbReference>
<dbReference type="EMBL" id="QGKV02000297">
    <property type="protein sequence ID" value="KAF3610531.1"/>
    <property type="molecule type" value="Genomic_DNA"/>
</dbReference>
<name>A0ABQ7F5M3_BRACR</name>
<proteinExistence type="predicted"/>
<evidence type="ECO:0000313" key="1">
    <source>
        <dbReference type="EMBL" id="KAF3610531.1"/>
    </source>
</evidence>